<reference evidence="2" key="1">
    <citation type="journal article" date="2012" name="Nat. Biotechnol.">
        <title>Reference genome sequence of the model plant Setaria.</title>
        <authorList>
            <person name="Bennetzen J.L."/>
            <person name="Schmutz J."/>
            <person name="Wang H."/>
            <person name="Percifield R."/>
            <person name="Hawkins J."/>
            <person name="Pontaroli A.C."/>
            <person name="Estep M."/>
            <person name="Feng L."/>
            <person name="Vaughn J.N."/>
            <person name="Grimwood J."/>
            <person name="Jenkins J."/>
            <person name="Barry K."/>
            <person name="Lindquist E."/>
            <person name="Hellsten U."/>
            <person name="Deshpande S."/>
            <person name="Wang X."/>
            <person name="Wu X."/>
            <person name="Mitros T."/>
            <person name="Triplett J."/>
            <person name="Yang X."/>
            <person name="Ye C.Y."/>
            <person name="Mauro-Herrera M."/>
            <person name="Wang L."/>
            <person name="Li P."/>
            <person name="Sharma M."/>
            <person name="Sharma R."/>
            <person name="Ronald P.C."/>
            <person name="Panaud O."/>
            <person name="Kellogg E.A."/>
            <person name="Brutnell T.P."/>
            <person name="Doust A.N."/>
            <person name="Tuskan G.A."/>
            <person name="Rokhsar D."/>
            <person name="Devos K.M."/>
        </authorList>
    </citation>
    <scope>NUCLEOTIDE SEQUENCE [LARGE SCALE GENOMIC DNA]</scope>
    <source>
        <strain evidence="2">cv. Yugu1</strain>
    </source>
</reference>
<dbReference type="EnsemblPlants" id="KQL23307">
    <property type="protein sequence ID" value="KQL23307"/>
    <property type="gene ID" value="SETIT_033604mg"/>
</dbReference>
<accession>K4A400</accession>
<dbReference type="Gramene" id="KQL23307">
    <property type="protein sequence ID" value="KQL23307"/>
    <property type="gene ID" value="SETIT_033604mg"/>
</dbReference>
<dbReference type="AlphaFoldDB" id="K4A400"/>
<proteinExistence type="predicted"/>
<dbReference type="InParanoid" id="K4A400"/>
<keyword evidence="2" id="KW-1185">Reference proteome</keyword>
<evidence type="ECO:0000313" key="1">
    <source>
        <dbReference type="EnsemblPlants" id="KQL23307"/>
    </source>
</evidence>
<protein>
    <submittedName>
        <fullName evidence="1">Uncharacterized protein</fullName>
    </submittedName>
</protein>
<dbReference type="EMBL" id="AGNK02000823">
    <property type="status" value="NOT_ANNOTATED_CDS"/>
    <property type="molecule type" value="Genomic_DNA"/>
</dbReference>
<evidence type="ECO:0000313" key="2">
    <source>
        <dbReference type="Proteomes" id="UP000004995"/>
    </source>
</evidence>
<name>K4A400_SETIT</name>
<sequence length="47" mass="5050">MVHGGNTNKGKVNMTFQGQGTTNSGAVLSDISTYAGINSKRSLKYWE</sequence>
<reference evidence="1" key="2">
    <citation type="submission" date="2018-08" db="UniProtKB">
        <authorList>
            <consortium name="EnsemblPlants"/>
        </authorList>
    </citation>
    <scope>IDENTIFICATION</scope>
    <source>
        <strain evidence="1">Yugu1</strain>
    </source>
</reference>
<dbReference type="Proteomes" id="UP000004995">
    <property type="component" value="Unassembled WGS sequence"/>
</dbReference>
<dbReference type="HOGENOM" id="CLU_3176311_0_0_1"/>
<organism evidence="1 2">
    <name type="scientific">Setaria italica</name>
    <name type="common">Foxtail millet</name>
    <name type="synonym">Panicum italicum</name>
    <dbReference type="NCBI Taxonomy" id="4555"/>
    <lineage>
        <taxon>Eukaryota</taxon>
        <taxon>Viridiplantae</taxon>
        <taxon>Streptophyta</taxon>
        <taxon>Embryophyta</taxon>
        <taxon>Tracheophyta</taxon>
        <taxon>Spermatophyta</taxon>
        <taxon>Magnoliopsida</taxon>
        <taxon>Liliopsida</taxon>
        <taxon>Poales</taxon>
        <taxon>Poaceae</taxon>
        <taxon>PACMAD clade</taxon>
        <taxon>Panicoideae</taxon>
        <taxon>Panicodae</taxon>
        <taxon>Paniceae</taxon>
        <taxon>Cenchrinae</taxon>
        <taxon>Setaria</taxon>
    </lineage>
</organism>